<feature type="transmembrane region" description="Helical" evidence="7">
    <location>
        <begin position="155"/>
        <end position="173"/>
    </location>
</feature>
<evidence type="ECO:0000313" key="11">
    <source>
        <dbReference type="Proteomes" id="UP000176609"/>
    </source>
</evidence>
<dbReference type="Proteomes" id="UP000176609">
    <property type="component" value="Unassembled WGS sequence"/>
</dbReference>
<evidence type="ECO:0000256" key="3">
    <source>
        <dbReference type="ARBA" id="ARBA00022475"/>
    </source>
</evidence>
<feature type="domain" description="Prepilin peptidase A24 N-terminal" evidence="9">
    <location>
        <begin position="10"/>
        <end position="90"/>
    </location>
</feature>
<dbReference type="Pfam" id="PF01478">
    <property type="entry name" value="Peptidase_A24"/>
    <property type="match status" value="1"/>
</dbReference>
<evidence type="ECO:0000259" key="8">
    <source>
        <dbReference type="Pfam" id="PF01478"/>
    </source>
</evidence>
<dbReference type="Pfam" id="PF06750">
    <property type="entry name" value="A24_N_bact"/>
    <property type="match status" value="1"/>
</dbReference>
<gene>
    <name evidence="10" type="ORF">A2960_02390</name>
</gene>
<dbReference type="Gene3D" id="1.20.120.1220">
    <property type="match status" value="1"/>
</dbReference>
<feature type="transmembrane region" description="Helical" evidence="7">
    <location>
        <begin position="105"/>
        <end position="121"/>
    </location>
</feature>
<comment type="subcellular location">
    <subcellularLocation>
        <location evidence="1">Cell membrane</location>
        <topology evidence="1">Multi-pass membrane protein</topology>
    </subcellularLocation>
</comment>
<keyword evidence="4 7" id="KW-0812">Transmembrane</keyword>
<name>A0A1F6AR58_9BACT</name>
<dbReference type="AlphaFoldDB" id="A0A1F6AR58"/>
<evidence type="ECO:0000256" key="4">
    <source>
        <dbReference type="ARBA" id="ARBA00022692"/>
    </source>
</evidence>
<proteinExistence type="inferred from homology"/>
<comment type="caution">
    <text evidence="10">The sequence shown here is derived from an EMBL/GenBank/DDBJ whole genome shotgun (WGS) entry which is preliminary data.</text>
</comment>
<organism evidence="10 11">
    <name type="scientific">Candidatus Gottesmanbacteria bacterium RIFCSPLOWO2_01_FULL_39_12b</name>
    <dbReference type="NCBI Taxonomy" id="1798388"/>
    <lineage>
        <taxon>Bacteria</taxon>
        <taxon>Candidatus Gottesmaniibacteriota</taxon>
    </lineage>
</organism>
<dbReference type="PANTHER" id="PTHR30487">
    <property type="entry name" value="TYPE 4 PREPILIN-LIKE PROTEINS LEADER PEPTIDE-PROCESSING ENZYME"/>
    <property type="match status" value="1"/>
</dbReference>
<evidence type="ECO:0000256" key="7">
    <source>
        <dbReference type="SAM" id="Phobius"/>
    </source>
</evidence>
<keyword evidence="6 7" id="KW-0472">Membrane</keyword>
<feature type="transmembrane region" description="Helical" evidence="7">
    <location>
        <begin position="127"/>
        <end position="146"/>
    </location>
</feature>
<reference evidence="10 11" key="1">
    <citation type="journal article" date="2016" name="Nat. Commun.">
        <title>Thousands of microbial genomes shed light on interconnected biogeochemical processes in an aquifer system.</title>
        <authorList>
            <person name="Anantharaman K."/>
            <person name="Brown C.T."/>
            <person name="Hug L.A."/>
            <person name="Sharon I."/>
            <person name="Castelle C.J."/>
            <person name="Probst A.J."/>
            <person name="Thomas B.C."/>
            <person name="Singh A."/>
            <person name="Wilkins M.J."/>
            <person name="Karaoz U."/>
            <person name="Brodie E.L."/>
            <person name="Williams K.H."/>
            <person name="Hubbard S.S."/>
            <person name="Banfield J.F."/>
        </authorList>
    </citation>
    <scope>NUCLEOTIDE SEQUENCE [LARGE SCALE GENOMIC DNA]</scope>
</reference>
<protein>
    <recommendedName>
        <fullName evidence="12">Prepilin peptidase</fullName>
    </recommendedName>
</protein>
<keyword evidence="3" id="KW-1003">Cell membrane</keyword>
<evidence type="ECO:0000259" key="9">
    <source>
        <dbReference type="Pfam" id="PF06750"/>
    </source>
</evidence>
<evidence type="ECO:0000256" key="6">
    <source>
        <dbReference type="ARBA" id="ARBA00023136"/>
    </source>
</evidence>
<feature type="transmembrane region" description="Helical" evidence="7">
    <location>
        <begin position="6"/>
        <end position="23"/>
    </location>
</feature>
<feature type="transmembrane region" description="Helical" evidence="7">
    <location>
        <begin position="230"/>
        <end position="252"/>
    </location>
</feature>
<evidence type="ECO:0000313" key="10">
    <source>
        <dbReference type="EMBL" id="OGG26973.1"/>
    </source>
</evidence>
<evidence type="ECO:0000256" key="5">
    <source>
        <dbReference type="ARBA" id="ARBA00022989"/>
    </source>
</evidence>
<evidence type="ECO:0000256" key="2">
    <source>
        <dbReference type="ARBA" id="ARBA00005801"/>
    </source>
</evidence>
<dbReference type="PANTHER" id="PTHR30487:SF0">
    <property type="entry name" value="PREPILIN LEADER PEPTIDASE_N-METHYLTRANSFERASE-RELATED"/>
    <property type="match status" value="1"/>
</dbReference>
<dbReference type="InterPro" id="IPR010627">
    <property type="entry name" value="Prepilin_pept_A24_N"/>
</dbReference>
<dbReference type="GO" id="GO:0006465">
    <property type="term" value="P:signal peptide processing"/>
    <property type="evidence" value="ECO:0007669"/>
    <property type="project" value="TreeGrafter"/>
</dbReference>
<sequence length="258" mass="29090">MTLTLFIILLLGLTIGSFLNVVIDRLPRGEQIWSGRSHCDSCKHQLGLFDLIPILSFLILNKKCRYCRAKISWQNPLVESINALLYLGVYAFLIHRYQYLNINSLIYLFVIISGLIVIFFVDLKDGIIPDSIIVGLTGSTLVYIFLTDRNILRDHFLWGLIMSGIFLSLVLGTRGKGMGLGDVKYAFLMGFILGFPESLVAFYLAFLTGAAFSIILILRRKKTMKSKIPFGPFLVMATLTSLFFGSNLWLVFKELIGL</sequence>
<accession>A0A1F6AR58</accession>
<dbReference type="InterPro" id="IPR050882">
    <property type="entry name" value="Prepilin_peptidase/N-MTase"/>
</dbReference>
<dbReference type="GO" id="GO:0005886">
    <property type="term" value="C:plasma membrane"/>
    <property type="evidence" value="ECO:0007669"/>
    <property type="project" value="UniProtKB-SubCell"/>
</dbReference>
<dbReference type="EMBL" id="MFJR01000007">
    <property type="protein sequence ID" value="OGG26973.1"/>
    <property type="molecule type" value="Genomic_DNA"/>
</dbReference>
<comment type="similarity">
    <text evidence="2">Belongs to the peptidase A24 family.</text>
</comment>
<feature type="domain" description="Prepilin type IV endopeptidase peptidase" evidence="8">
    <location>
        <begin position="110"/>
        <end position="214"/>
    </location>
</feature>
<evidence type="ECO:0000256" key="1">
    <source>
        <dbReference type="ARBA" id="ARBA00004651"/>
    </source>
</evidence>
<keyword evidence="5 7" id="KW-1133">Transmembrane helix</keyword>
<feature type="transmembrane region" description="Helical" evidence="7">
    <location>
        <begin position="185"/>
        <end position="218"/>
    </location>
</feature>
<dbReference type="GO" id="GO:0004190">
    <property type="term" value="F:aspartic-type endopeptidase activity"/>
    <property type="evidence" value="ECO:0007669"/>
    <property type="project" value="InterPro"/>
</dbReference>
<evidence type="ECO:0008006" key="12">
    <source>
        <dbReference type="Google" id="ProtNLM"/>
    </source>
</evidence>
<dbReference type="InterPro" id="IPR000045">
    <property type="entry name" value="Prepilin_IV_endopep_pep"/>
</dbReference>